<name>A0A6A4HDC3_9AGAR</name>
<evidence type="ECO:0008006" key="3">
    <source>
        <dbReference type="Google" id="ProtNLM"/>
    </source>
</evidence>
<dbReference type="OrthoDB" id="2857768at2759"/>
<reference evidence="1" key="1">
    <citation type="journal article" date="2019" name="Environ. Microbiol.">
        <title>Fungal ecological strategies reflected in gene transcription - a case study of two litter decomposers.</title>
        <authorList>
            <person name="Barbi F."/>
            <person name="Kohler A."/>
            <person name="Barry K."/>
            <person name="Baskaran P."/>
            <person name="Daum C."/>
            <person name="Fauchery L."/>
            <person name="Ihrmark K."/>
            <person name="Kuo A."/>
            <person name="LaButti K."/>
            <person name="Lipzen A."/>
            <person name="Morin E."/>
            <person name="Grigoriev I.V."/>
            <person name="Henrissat B."/>
            <person name="Lindahl B."/>
            <person name="Martin F."/>
        </authorList>
    </citation>
    <scope>NUCLEOTIDE SEQUENCE</scope>
    <source>
        <strain evidence="1">JB14</strain>
    </source>
</reference>
<organism evidence="1 2">
    <name type="scientific">Gymnopus androsaceus JB14</name>
    <dbReference type="NCBI Taxonomy" id="1447944"/>
    <lineage>
        <taxon>Eukaryota</taxon>
        <taxon>Fungi</taxon>
        <taxon>Dikarya</taxon>
        <taxon>Basidiomycota</taxon>
        <taxon>Agaricomycotina</taxon>
        <taxon>Agaricomycetes</taxon>
        <taxon>Agaricomycetidae</taxon>
        <taxon>Agaricales</taxon>
        <taxon>Marasmiineae</taxon>
        <taxon>Omphalotaceae</taxon>
        <taxon>Gymnopus</taxon>
    </lineage>
</organism>
<accession>A0A6A4HDC3</accession>
<dbReference type="EMBL" id="ML769515">
    <property type="protein sequence ID" value="KAE9396342.1"/>
    <property type="molecule type" value="Genomic_DNA"/>
</dbReference>
<protein>
    <recommendedName>
        <fullName evidence="3">Protein kinase domain-containing protein</fullName>
    </recommendedName>
</protein>
<gene>
    <name evidence="1" type="ORF">BT96DRAFT_922189</name>
</gene>
<dbReference type="Proteomes" id="UP000799118">
    <property type="component" value="Unassembled WGS sequence"/>
</dbReference>
<dbReference type="AlphaFoldDB" id="A0A6A4HDC3"/>
<keyword evidence="2" id="KW-1185">Reference proteome</keyword>
<sequence length="246" mass="27015">MLFNARFFAIFTVGVASVIVYATPVRRTIMLGPAFNDPHYFTNEERAVFSSPLTGIILGTEVYNEGMHNDGVFNLHTANGWYNGIPANSLLLKVLPSLNNDAIGEVKVLKAMREYVASGTVMISDGQRTVRRPAIIMFKKPGAPLHHTTVYTQASSSRKATLRSTVLKLMCDQVHTDGLLGDPTVGNVLVQFDRNGFPLSVNLVDYGAPGTGAPIERLMPGHATPEEIYAYCMNLWSRHWLPSGSF</sequence>
<evidence type="ECO:0000313" key="2">
    <source>
        <dbReference type="Proteomes" id="UP000799118"/>
    </source>
</evidence>
<proteinExistence type="predicted"/>
<evidence type="ECO:0000313" key="1">
    <source>
        <dbReference type="EMBL" id="KAE9396342.1"/>
    </source>
</evidence>